<evidence type="ECO:0000256" key="10">
    <source>
        <dbReference type="ARBA" id="ARBA00023136"/>
    </source>
</evidence>
<feature type="transmembrane region" description="Helical" evidence="13">
    <location>
        <begin position="181"/>
        <end position="203"/>
    </location>
</feature>
<dbReference type="InterPro" id="IPR047929">
    <property type="entry name" value="FtsX_actino"/>
</dbReference>
<comment type="subcellular location">
    <subcellularLocation>
        <location evidence="2">Cell membrane</location>
        <topology evidence="2">Multi-pass membrane protein</topology>
    </subcellularLocation>
</comment>
<evidence type="ECO:0000256" key="4">
    <source>
        <dbReference type="ARBA" id="ARBA00011160"/>
    </source>
</evidence>
<dbReference type="EMBL" id="MQVS01000005">
    <property type="protein sequence ID" value="OKL51668.1"/>
    <property type="molecule type" value="Genomic_DNA"/>
</dbReference>
<dbReference type="PANTHER" id="PTHR47755">
    <property type="entry name" value="CELL DIVISION PROTEIN FTSX"/>
    <property type="match status" value="1"/>
</dbReference>
<evidence type="ECO:0000256" key="2">
    <source>
        <dbReference type="ARBA" id="ARBA00004651"/>
    </source>
</evidence>
<organism evidence="16 17">
    <name type="scientific">Buchananella hordeovulneris</name>
    <dbReference type="NCBI Taxonomy" id="52770"/>
    <lineage>
        <taxon>Bacteria</taxon>
        <taxon>Bacillati</taxon>
        <taxon>Actinomycetota</taxon>
        <taxon>Actinomycetes</taxon>
        <taxon>Actinomycetales</taxon>
        <taxon>Actinomycetaceae</taxon>
        <taxon>Buchananella</taxon>
    </lineage>
</organism>
<dbReference type="PANTHER" id="PTHR47755:SF1">
    <property type="entry name" value="CELL DIVISION PROTEIN FTSX"/>
    <property type="match status" value="1"/>
</dbReference>
<dbReference type="Gene3D" id="3.30.70.3040">
    <property type="match status" value="1"/>
</dbReference>
<evidence type="ECO:0000256" key="8">
    <source>
        <dbReference type="ARBA" id="ARBA00022692"/>
    </source>
</evidence>
<dbReference type="OrthoDB" id="9812531at2"/>
<dbReference type="Proteomes" id="UP000185612">
    <property type="component" value="Unassembled WGS sequence"/>
</dbReference>
<dbReference type="Pfam" id="PF18075">
    <property type="entry name" value="FtsX_ECD"/>
    <property type="match status" value="1"/>
</dbReference>
<evidence type="ECO:0000256" key="13">
    <source>
        <dbReference type="SAM" id="Phobius"/>
    </source>
</evidence>
<dbReference type="InterPro" id="IPR040690">
    <property type="entry name" value="FtsX_ECD"/>
</dbReference>
<feature type="transmembrane region" description="Helical" evidence="13">
    <location>
        <begin position="21"/>
        <end position="41"/>
    </location>
</feature>
<keyword evidence="8 13" id="KW-0812">Transmembrane</keyword>
<keyword evidence="11 12" id="KW-0131">Cell cycle</keyword>
<evidence type="ECO:0000313" key="16">
    <source>
        <dbReference type="EMBL" id="OKL51668.1"/>
    </source>
</evidence>
<evidence type="ECO:0000313" key="17">
    <source>
        <dbReference type="Proteomes" id="UP000185612"/>
    </source>
</evidence>
<accession>A0A1Q5PVR4</accession>
<comment type="subunit">
    <text evidence="4">Forms a membrane-associated complex with FtsE.</text>
</comment>
<keyword evidence="9 13" id="KW-1133">Transmembrane helix</keyword>
<sequence length="304" mass="33411">MRLQVLFSQVFQGLYRNSITAIGVMLVTAVSFVFLGSALLMDRQTEYMRESWYDKVEVTVYMCAAGDTADTCTAGEATQEQIDAIGEYLKSDAMKPYVADVIFEDKERAYANYQRMFSGTGLGQFADKELLPVSYRISLVDPREYQVVAEELTGRDGVYQVRDQRAVVDPLLRVLNTASTLSLSMAGLMFLATVLLIMTTIRLSAINREKEVEIMRLVGASRLFIQLPFVLEVAVSALLGAALAATALVVTVKFFVASWLGGAFSTMRFVDVGDALQVTPVLFVLALVLAIVGSVFSVKRAARV</sequence>
<evidence type="ECO:0000259" key="14">
    <source>
        <dbReference type="Pfam" id="PF02687"/>
    </source>
</evidence>
<dbReference type="InterPro" id="IPR003838">
    <property type="entry name" value="ABC3_permease_C"/>
</dbReference>
<comment type="function">
    <text evidence="1">Part of the ABC transporter FtsEX involved in cellular division.</text>
</comment>
<feature type="domain" description="FtsX extracellular" evidence="15">
    <location>
        <begin position="56"/>
        <end position="161"/>
    </location>
</feature>
<dbReference type="InParanoid" id="A0A1Q5PVR4"/>
<evidence type="ECO:0000256" key="6">
    <source>
        <dbReference type="ARBA" id="ARBA00022475"/>
    </source>
</evidence>
<gene>
    <name evidence="16" type="ORF">BSZ40_05790</name>
</gene>
<comment type="caution">
    <text evidence="16">The sequence shown here is derived from an EMBL/GenBank/DDBJ whole genome shotgun (WGS) entry which is preliminary data.</text>
</comment>
<dbReference type="Pfam" id="PF02687">
    <property type="entry name" value="FtsX"/>
    <property type="match status" value="1"/>
</dbReference>
<evidence type="ECO:0000256" key="1">
    <source>
        <dbReference type="ARBA" id="ARBA00003552"/>
    </source>
</evidence>
<dbReference type="AlphaFoldDB" id="A0A1Q5PVR4"/>
<evidence type="ECO:0000259" key="15">
    <source>
        <dbReference type="Pfam" id="PF18075"/>
    </source>
</evidence>
<comment type="similarity">
    <text evidence="3 12">Belongs to the ABC-4 integral membrane protein family. FtsX subfamily.</text>
</comment>
<evidence type="ECO:0000256" key="5">
    <source>
        <dbReference type="ARBA" id="ARBA00021907"/>
    </source>
</evidence>
<feature type="transmembrane region" description="Helical" evidence="13">
    <location>
        <begin position="276"/>
        <end position="298"/>
    </location>
</feature>
<feature type="transmembrane region" description="Helical" evidence="13">
    <location>
        <begin position="223"/>
        <end position="256"/>
    </location>
</feature>
<dbReference type="GO" id="GO:0051301">
    <property type="term" value="P:cell division"/>
    <property type="evidence" value="ECO:0007669"/>
    <property type="project" value="UniProtKB-KW"/>
</dbReference>
<dbReference type="RefSeq" id="WP_073824213.1">
    <property type="nucleotide sequence ID" value="NZ_MQVS01000005.1"/>
</dbReference>
<evidence type="ECO:0000256" key="3">
    <source>
        <dbReference type="ARBA" id="ARBA00007379"/>
    </source>
</evidence>
<dbReference type="STRING" id="52770.BSZ40_05790"/>
<proteinExistence type="inferred from homology"/>
<feature type="domain" description="ABC3 transporter permease C-terminal" evidence="14">
    <location>
        <begin position="184"/>
        <end position="303"/>
    </location>
</feature>
<evidence type="ECO:0000256" key="7">
    <source>
        <dbReference type="ARBA" id="ARBA00022618"/>
    </source>
</evidence>
<dbReference type="GO" id="GO:0005886">
    <property type="term" value="C:plasma membrane"/>
    <property type="evidence" value="ECO:0007669"/>
    <property type="project" value="UniProtKB-SubCell"/>
</dbReference>
<name>A0A1Q5PVR4_9ACTO</name>
<protein>
    <recommendedName>
        <fullName evidence="5 12">Cell division protein FtsX</fullName>
    </recommendedName>
</protein>
<keyword evidence="17" id="KW-1185">Reference proteome</keyword>
<dbReference type="InterPro" id="IPR004513">
    <property type="entry name" value="FtsX"/>
</dbReference>
<evidence type="ECO:0000256" key="11">
    <source>
        <dbReference type="ARBA" id="ARBA00023306"/>
    </source>
</evidence>
<evidence type="ECO:0000256" key="9">
    <source>
        <dbReference type="ARBA" id="ARBA00022989"/>
    </source>
</evidence>
<dbReference type="NCBIfam" id="NF038346">
    <property type="entry name" value="FtsX_actino"/>
    <property type="match status" value="1"/>
</dbReference>
<evidence type="ECO:0000256" key="12">
    <source>
        <dbReference type="PIRNR" id="PIRNR003097"/>
    </source>
</evidence>
<reference evidence="17" key="1">
    <citation type="submission" date="2016-12" db="EMBL/GenBank/DDBJ databases">
        <authorList>
            <person name="Meng X."/>
        </authorList>
    </citation>
    <scope>NUCLEOTIDE SEQUENCE [LARGE SCALE GENOMIC DNA]</scope>
    <source>
        <strain evidence="17">DSM 20732</strain>
    </source>
</reference>
<keyword evidence="7 12" id="KW-0132">Cell division</keyword>
<keyword evidence="6 12" id="KW-1003">Cell membrane</keyword>
<dbReference type="PIRSF" id="PIRSF003097">
    <property type="entry name" value="FtsX"/>
    <property type="match status" value="1"/>
</dbReference>
<keyword evidence="10 12" id="KW-0472">Membrane</keyword>
<dbReference type="FunCoup" id="A0A1Q5PVR4">
    <property type="interactions" value="27"/>
</dbReference>